<dbReference type="RefSeq" id="WP_095616229.1">
    <property type="nucleotide sequence ID" value="NZ_NSKD01000001.1"/>
</dbReference>
<sequence>MSDLKQQFDEAVNYVQTAEGDFKPSNDLKLQFYALYKQATEGDVKGKKPGMLDQVGRAKYSAWEKLKGTSSEDAMQQYVDLLESMKQKHG</sequence>
<dbReference type="PANTHER" id="PTHR23310">
    <property type="entry name" value="ACYL-COA-BINDING PROTEIN, ACBP"/>
    <property type="match status" value="1"/>
</dbReference>
<protein>
    <submittedName>
        <fullName evidence="3">Acyl-CoA-binding protein</fullName>
    </submittedName>
</protein>
<dbReference type="PANTHER" id="PTHR23310:SF62">
    <property type="entry name" value="ACYL-COA BINDING PROTEIN 1, ISOFORM A"/>
    <property type="match status" value="1"/>
</dbReference>
<feature type="domain" description="ACB" evidence="2">
    <location>
        <begin position="4"/>
        <end position="90"/>
    </location>
</feature>
<organism evidence="3 4">
    <name type="scientific">Halovibrio salipaludis</name>
    <dbReference type="NCBI Taxonomy" id="2032626"/>
    <lineage>
        <taxon>Bacteria</taxon>
        <taxon>Pseudomonadati</taxon>
        <taxon>Pseudomonadota</taxon>
        <taxon>Gammaproteobacteria</taxon>
        <taxon>Oceanospirillales</taxon>
        <taxon>Halomonadaceae</taxon>
        <taxon>Halovibrio</taxon>
    </lineage>
</organism>
<evidence type="ECO:0000259" key="2">
    <source>
        <dbReference type="PROSITE" id="PS51228"/>
    </source>
</evidence>
<dbReference type="SUPFAM" id="SSF47027">
    <property type="entry name" value="Acyl-CoA binding protein"/>
    <property type="match status" value="1"/>
</dbReference>
<evidence type="ECO:0000313" key="4">
    <source>
        <dbReference type="Proteomes" id="UP000218896"/>
    </source>
</evidence>
<dbReference type="Pfam" id="PF00887">
    <property type="entry name" value="ACBP"/>
    <property type="match status" value="1"/>
</dbReference>
<comment type="caution">
    <text evidence="3">The sequence shown here is derived from an EMBL/GenBank/DDBJ whole genome shotgun (WGS) entry which is preliminary data.</text>
</comment>
<name>A0A2A2FC59_9GAMM</name>
<dbReference type="GO" id="GO:0006631">
    <property type="term" value="P:fatty acid metabolic process"/>
    <property type="evidence" value="ECO:0007669"/>
    <property type="project" value="TreeGrafter"/>
</dbReference>
<accession>A0A2A2FC59</accession>
<dbReference type="FunFam" id="1.20.80.10:FF:000010">
    <property type="entry name" value="Acyl-CoA-binding domain-containing protein 5"/>
    <property type="match status" value="1"/>
</dbReference>
<dbReference type="InterPro" id="IPR014352">
    <property type="entry name" value="FERM/acyl-CoA-bd_prot_sf"/>
</dbReference>
<dbReference type="InterPro" id="IPR035984">
    <property type="entry name" value="Acyl-CoA-binding_sf"/>
</dbReference>
<dbReference type="AlphaFoldDB" id="A0A2A2FC59"/>
<dbReference type="Gene3D" id="1.20.80.10">
    <property type="match status" value="1"/>
</dbReference>
<dbReference type="Proteomes" id="UP000218896">
    <property type="component" value="Unassembled WGS sequence"/>
</dbReference>
<evidence type="ECO:0000256" key="1">
    <source>
        <dbReference type="ARBA" id="ARBA00023121"/>
    </source>
</evidence>
<dbReference type="OrthoDB" id="5625302at2"/>
<dbReference type="EMBL" id="NSKD01000001">
    <property type="protein sequence ID" value="PAU82133.1"/>
    <property type="molecule type" value="Genomic_DNA"/>
</dbReference>
<keyword evidence="4" id="KW-1185">Reference proteome</keyword>
<dbReference type="InterPro" id="IPR022408">
    <property type="entry name" value="Acyl-CoA-binding_prot_CS"/>
</dbReference>
<gene>
    <name evidence="3" type="ORF">CK501_03000</name>
</gene>
<reference evidence="3 4" key="1">
    <citation type="submission" date="2017-08" db="EMBL/GenBank/DDBJ databases">
        <title>Halovibrio sewagensis sp. nov., isolated from wastewater of high salinity.</title>
        <authorList>
            <person name="Dong X."/>
            <person name="Zhang G."/>
        </authorList>
    </citation>
    <scope>NUCLEOTIDE SEQUENCE [LARGE SCALE GENOMIC DNA]</scope>
    <source>
        <strain evidence="3 4">YL5-2</strain>
    </source>
</reference>
<proteinExistence type="predicted"/>
<dbReference type="GO" id="GO:0000062">
    <property type="term" value="F:fatty-acyl-CoA binding"/>
    <property type="evidence" value="ECO:0007669"/>
    <property type="project" value="InterPro"/>
</dbReference>
<dbReference type="PRINTS" id="PR00689">
    <property type="entry name" value="ACOABINDINGP"/>
</dbReference>
<keyword evidence="1" id="KW-0446">Lipid-binding</keyword>
<dbReference type="PROSITE" id="PS00880">
    <property type="entry name" value="ACB_1"/>
    <property type="match status" value="1"/>
</dbReference>
<evidence type="ECO:0000313" key="3">
    <source>
        <dbReference type="EMBL" id="PAU82133.1"/>
    </source>
</evidence>
<dbReference type="InterPro" id="IPR000582">
    <property type="entry name" value="Acyl-CoA-binding_protein"/>
</dbReference>
<dbReference type="PROSITE" id="PS51228">
    <property type="entry name" value="ACB_2"/>
    <property type="match status" value="1"/>
</dbReference>